<organism evidence="1 2">
    <name type="scientific">Salmonirosea aquatica</name>
    <dbReference type="NCBI Taxonomy" id="2654236"/>
    <lineage>
        <taxon>Bacteria</taxon>
        <taxon>Pseudomonadati</taxon>
        <taxon>Bacteroidota</taxon>
        <taxon>Cytophagia</taxon>
        <taxon>Cytophagales</taxon>
        <taxon>Spirosomataceae</taxon>
        <taxon>Salmonirosea</taxon>
    </lineage>
</organism>
<dbReference type="AlphaFoldDB" id="A0A7C9BEN0"/>
<sequence>MERSEAKLDGVEQIQIVRNSVIENTLSNPALITDTDCKKFIFKRGKGWVCEINNHIVVFSIVDLEGNKAWALFLQPKFERQGIDKQIHEIMVDWYFAQN</sequence>
<evidence type="ECO:0000313" key="2">
    <source>
        <dbReference type="Proteomes" id="UP000479293"/>
    </source>
</evidence>
<evidence type="ECO:0008006" key="3">
    <source>
        <dbReference type="Google" id="ProtNLM"/>
    </source>
</evidence>
<dbReference type="EMBL" id="WHLY01000004">
    <property type="protein sequence ID" value="MPR37242.1"/>
    <property type="molecule type" value="Genomic_DNA"/>
</dbReference>
<name>A0A7C9BEN0_9BACT</name>
<proteinExistence type="predicted"/>
<gene>
    <name evidence="1" type="ORF">GBK04_28895</name>
</gene>
<keyword evidence="2" id="KW-1185">Reference proteome</keyword>
<dbReference type="RefSeq" id="WP_152766580.1">
    <property type="nucleotide sequence ID" value="NZ_WHLY01000004.1"/>
</dbReference>
<accession>A0A7C9BEN0</accession>
<comment type="caution">
    <text evidence="1">The sequence shown here is derived from an EMBL/GenBank/DDBJ whole genome shotgun (WGS) entry which is preliminary data.</text>
</comment>
<evidence type="ECO:0000313" key="1">
    <source>
        <dbReference type="EMBL" id="MPR37242.1"/>
    </source>
</evidence>
<protein>
    <recommendedName>
        <fullName evidence="3">GNAT family N-acetyltransferase</fullName>
    </recommendedName>
</protein>
<reference evidence="1 2" key="1">
    <citation type="submission" date="2019-10" db="EMBL/GenBank/DDBJ databases">
        <title>Draft Genome Sequence of Cytophagaceae sp. SJW1-29.</title>
        <authorList>
            <person name="Choi A."/>
        </authorList>
    </citation>
    <scope>NUCLEOTIDE SEQUENCE [LARGE SCALE GENOMIC DNA]</scope>
    <source>
        <strain evidence="1 2">SJW1-29</strain>
    </source>
</reference>
<dbReference type="Proteomes" id="UP000479293">
    <property type="component" value="Unassembled WGS sequence"/>
</dbReference>